<evidence type="ECO:0000259" key="7">
    <source>
        <dbReference type="Pfam" id="PF00892"/>
    </source>
</evidence>
<evidence type="ECO:0000256" key="1">
    <source>
        <dbReference type="ARBA" id="ARBA00004651"/>
    </source>
</evidence>
<feature type="transmembrane region" description="Helical" evidence="6">
    <location>
        <begin position="12"/>
        <end position="35"/>
    </location>
</feature>
<dbReference type="Proteomes" id="UP000677812">
    <property type="component" value="Unassembled WGS sequence"/>
</dbReference>
<dbReference type="InterPro" id="IPR051258">
    <property type="entry name" value="Diverse_Substrate_Transporter"/>
</dbReference>
<feature type="transmembrane region" description="Helical" evidence="6">
    <location>
        <begin position="41"/>
        <end position="59"/>
    </location>
</feature>
<keyword evidence="5 6" id="KW-0472">Membrane</keyword>
<feature type="transmembrane region" description="Helical" evidence="6">
    <location>
        <begin position="100"/>
        <end position="118"/>
    </location>
</feature>
<protein>
    <submittedName>
        <fullName evidence="8">DMT family transporter</fullName>
    </submittedName>
</protein>
<feature type="domain" description="EamA" evidence="7">
    <location>
        <begin position="19"/>
        <end position="141"/>
    </location>
</feature>
<evidence type="ECO:0000256" key="3">
    <source>
        <dbReference type="ARBA" id="ARBA00022692"/>
    </source>
</evidence>
<name>A0ABS5E8M0_9PROT</name>
<feature type="transmembrane region" description="Helical" evidence="6">
    <location>
        <begin position="125"/>
        <end position="147"/>
    </location>
</feature>
<evidence type="ECO:0000256" key="6">
    <source>
        <dbReference type="SAM" id="Phobius"/>
    </source>
</evidence>
<dbReference type="Pfam" id="PF00892">
    <property type="entry name" value="EamA"/>
    <property type="match status" value="2"/>
</dbReference>
<evidence type="ECO:0000256" key="5">
    <source>
        <dbReference type="ARBA" id="ARBA00023136"/>
    </source>
</evidence>
<feature type="domain" description="EamA" evidence="7">
    <location>
        <begin position="154"/>
        <end position="283"/>
    </location>
</feature>
<feature type="transmembrane region" description="Helical" evidence="6">
    <location>
        <begin position="159"/>
        <end position="179"/>
    </location>
</feature>
<dbReference type="SUPFAM" id="SSF103481">
    <property type="entry name" value="Multidrug resistance efflux transporter EmrE"/>
    <property type="match status" value="2"/>
</dbReference>
<comment type="subcellular location">
    <subcellularLocation>
        <location evidence="1">Cell membrane</location>
        <topology evidence="1">Multi-pass membrane protein</topology>
    </subcellularLocation>
</comment>
<evidence type="ECO:0000256" key="4">
    <source>
        <dbReference type="ARBA" id="ARBA00022989"/>
    </source>
</evidence>
<dbReference type="InterPro" id="IPR000620">
    <property type="entry name" value="EamA_dom"/>
</dbReference>
<keyword evidence="9" id="KW-1185">Reference proteome</keyword>
<gene>
    <name evidence="8" type="ORF">KB213_09360</name>
</gene>
<evidence type="ECO:0000313" key="9">
    <source>
        <dbReference type="Proteomes" id="UP000677812"/>
    </source>
</evidence>
<feature type="transmembrane region" description="Helical" evidence="6">
    <location>
        <begin position="71"/>
        <end position="88"/>
    </location>
</feature>
<dbReference type="RefSeq" id="WP_211682468.1">
    <property type="nucleotide sequence ID" value="NZ_JAGRQH010000006.1"/>
</dbReference>
<dbReference type="PANTHER" id="PTHR42920">
    <property type="entry name" value="OS03G0707200 PROTEIN-RELATED"/>
    <property type="match status" value="1"/>
</dbReference>
<keyword evidence="3 6" id="KW-0812">Transmembrane</keyword>
<keyword evidence="2" id="KW-1003">Cell membrane</keyword>
<accession>A0ABS5E8M0</accession>
<sequence>MSTARHGSVLSLQELALTFITCLWGGTFLVLHIAMQHCGPLFFVGIRFLLAAVMVALLAGKSMLCLQRREVWAGVFIGIALALGYALQCMGLESITSSRSAFLTALYVPLVPLFQWVLLRKKPHLMNFIGIGCAFVGLVVIAGPAALQLSLSHGDAMTVFAALAIALEIVFISLFAQGVDSRRVTVMQLAAGGCVSVLLMPVVGEAVPTFSWVWLVCAFGLALLSALVQLIMNWAQKSVSPAKATVIYAGEPVWGGLVGWLAGDVLGVNTLLGAALIVAGVIISELKPRRGGKVPMTSSSA</sequence>
<reference evidence="8 9" key="1">
    <citation type="submission" date="2021-04" db="EMBL/GenBank/DDBJ databases">
        <title>The complete genome sequence of Neokomagataea sp. TBRC 2177.</title>
        <authorList>
            <person name="Charoenyingcharoen P."/>
            <person name="Yukphan P."/>
        </authorList>
    </citation>
    <scope>NUCLEOTIDE SEQUENCE [LARGE SCALE GENOMIC DNA]</scope>
    <source>
        <strain evidence="8 9">TBRC 2177</strain>
    </source>
</reference>
<proteinExistence type="predicted"/>
<feature type="transmembrane region" description="Helical" evidence="6">
    <location>
        <begin position="268"/>
        <end position="286"/>
    </location>
</feature>
<dbReference type="PANTHER" id="PTHR42920:SF5">
    <property type="entry name" value="EAMA DOMAIN-CONTAINING PROTEIN"/>
    <property type="match status" value="1"/>
</dbReference>
<organism evidence="8 9">
    <name type="scientific">Neokomagataea anthophila</name>
    <dbReference type="NCBI Taxonomy" id="2826925"/>
    <lineage>
        <taxon>Bacteria</taxon>
        <taxon>Pseudomonadati</taxon>
        <taxon>Pseudomonadota</taxon>
        <taxon>Alphaproteobacteria</taxon>
        <taxon>Acetobacterales</taxon>
        <taxon>Acetobacteraceae</taxon>
        <taxon>Neokomagataea</taxon>
    </lineage>
</organism>
<dbReference type="EMBL" id="JAGRQH010000006">
    <property type="protein sequence ID" value="MBR0560257.1"/>
    <property type="molecule type" value="Genomic_DNA"/>
</dbReference>
<evidence type="ECO:0000256" key="2">
    <source>
        <dbReference type="ARBA" id="ARBA00022475"/>
    </source>
</evidence>
<feature type="transmembrane region" description="Helical" evidence="6">
    <location>
        <begin position="210"/>
        <end position="232"/>
    </location>
</feature>
<comment type="caution">
    <text evidence="8">The sequence shown here is derived from an EMBL/GenBank/DDBJ whole genome shotgun (WGS) entry which is preliminary data.</text>
</comment>
<dbReference type="InterPro" id="IPR037185">
    <property type="entry name" value="EmrE-like"/>
</dbReference>
<keyword evidence="4 6" id="KW-1133">Transmembrane helix</keyword>
<evidence type="ECO:0000313" key="8">
    <source>
        <dbReference type="EMBL" id="MBR0560257.1"/>
    </source>
</evidence>